<feature type="compositionally biased region" description="Basic residues" evidence="1">
    <location>
        <begin position="1"/>
        <end position="10"/>
    </location>
</feature>
<gene>
    <name evidence="2" type="ORF">Amon01_000437900</name>
</gene>
<feature type="region of interest" description="Disordered" evidence="1">
    <location>
        <begin position="43"/>
        <end position="62"/>
    </location>
</feature>
<organism evidence="2 3">
    <name type="scientific">Ambrosiozyma monospora</name>
    <name type="common">Yeast</name>
    <name type="synonym">Endomycopsis monosporus</name>
    <dbReference type="NCBI Taxonomy" id="43982"/>
    <lineage>
        <taxon>Eukaryota</taxon>
        <taxon>Fungi</taxon>
        <taxon>Dikarya</taxon>
        <taxon>Ascomycota</taxon>
        <taxon>Saccharomycotina</taxon>
        <taxon>Pichiomycetes</taxon>
        <taxon>Pichiales</taxon>
        <taxon>Pichiaceae</taxon>
        <taxon>Ambrosiozyma</taxon>
    </lineage>
</organism>
<dbReference type="EMBL" id="BSXU01002087">
    <property type="protein sequence ID" value="GMG34153.1"/>
    <property type="molecule type" value="Genomic_DNA"/>
</dbReference>
<keyword evidence="3" id="KW-1185">Reference proteome</keyword>
<evidence type="ECO:0000313" key="3">
    <source>
        <dbReference type="Proteomes" id="UP001165063"/>
    </source>
</evidence>
<comment type="caution">
    <text evidence="2">The sequence shown here is derived from an EMBL/GenBank/DDBJ whole genome shotgun (WGS) entry which is preliminary data.</text>
</comment>
<accession>A0A9W6Z0V2</accession>
<feature type="compositionally biased region" description="Polar residues" evidence="1">
    <location>
        <begin position="43"/>
        <end position="53"/>
    </location>
</feature>
<protein>
    <submittedName>
        <fullName evidence="2">Unnamed protein product</fullName>
    </submittedName>
</protein>
<evidence type="ECO:0000256" key="1">
    <source>
        <dbReference type="SAM" id="MobiDB-lite"/>
    </source>
</evidence>
<evidence type="ECO:0000313" key="2">
    <source>
        <dbReference type="EMBL" id="GMG34153.1"/>
    </source>
</evidence>
<proteinExistence type="predicted"/>
<feature type="compositionally biased region" description="Polar residues" evidence="1">
    <location>
        <begin position="15"/>
        <end position="25"/>
    </location>
</feature>
<feature type="region of interest" description="Disordered" evidence="1">
    <location>
        <begin position="1"/>
        <end position="29"/>
    </location>
</feature>
<sequence length="89" mass="9941">MISFNNRKRAVWAGKNSSSAPAKTTSKVKKLSQISHMVGRIFEQNSPHSSIKSQESRLKTQESRADISELGHVQRLIFEETTNLGTTVI</sequence>
<reference evidence="2" key="1">
    <citation type="submission" date="2023-04" db="EMBL/GenBank/DDBJ databases">
        <title>Ambrosiozyma monospora NBRC 1965.</title>
        <authorList>
            <person name="Ichikawa N."/>
            <person name="Sato H."/>
            <person name="Tonouchi N."/>
        </authorList>
    </citation>
    <scope>NUCLEOTIDE SEQUENCE</scope>
    <source>
        <strain evidence="2">NBRC 1965</strain>
    </source>
</reference>
<dbReference type="Proteomes" id="UP001165063">
    <property type="component" value="Unassembled WGS sequence"/>
</dbReference>
<name>A0A9W6Z0V2_AMBMO</name>
<dbReference type="AlphaFoldDB" id="A0A9W6Z0V2"/>